<evidence type="ECO:0000313" key="6">
    <source>
        <dbReference type="Proteomes" id="UP000240912"/>
    </source>
</evidence>
<dbReference type="SUPFAM" id="SSF49452">
    <property type="entry name" value="Starch-binding domain-like"/>
    <property type="match status" value="1"/>
</dbReference>
<feature type="region of interest" description="Disordered" evidence="2">
    <location>
        <begin position="28"/>
        <end position="48"/>
    </location>
</feature>
<protein>
    <recommendedName>
        <fullName evidence="4">SbsA Ig-like domain-containing protein</fullName>
    </recommendedName>
</protein>
<evidence type="ECO:0000259" key="4">
    <source>
        <dbReference type="Pfam" id="PF13205"/>
    </source>
</evidence>
<evidence type="ECO:0000256" key="3">
    <source>
        <dbReference type="SAM" id="Phobius"/>
    </source>
</evidence>
<keyword evidence="3" id="KW-0472">Membrane</keyword>
<reference evidence="5 6" key="1">
    <citation type="submission" date="2018-03" db="EMBL/GenBank/DDBJ databases">
        <authorList>
            <person name="Keele B.F."/>
        </authorList>
    </citation>
    <scope>NUCLEOTIDE SEQUENCE [LARGE SCALE GENOMIC DNA]</scope>
    <source>
        <strain evidence="5 6">YL28-9</strain>
    </source>
</reference>
<evidence type="ECO:0000313" key="5">
    <source>
        <dbReference type="EMBL" id="PST85063.1"/>
    </source>
</evidence>
<dbReference type="Gene3D" id="2.60.40.1120">
    <property type="entry name" value="Carboxypeptidase-like, regulatory domain"/>
    <property type="match status" value="1"/>
</dbReference>
<feature type="compositionally biased region" description="Basic and acidic residues" evidence="2">
    <location>
        <begin position="33"/>
        <end position="48"/>
    </location>
</feature>
<dbReference type="AlphaFoldDB" id="A0A2T3HRN5"/>
<comment type="caution">
    <text evidence="5">The sequence shown here is derived from an EMBL/GenBank/DDBJ whole genome shotgun (WGS) entry which is preliminary data.</text>
</comment>
<gene>
    <name evidence="5" type="ORF">C7T94_02820</name>
</gene>
<organism evidence="5 6">
    <name type="scientific">Pedobacter yulinensis</name>
    <dbReference type="NCBI Taxonomy" id="2126353"/>
    <lineage>
        <taxon>Bacteria</taxon>
        <taxon>Pseudomonadati</taxon>
        <taxon>Bacteroidota</taxon>
        <taxon>Sphingobacteriia</taxon>
        <taxon>Sphingobacteriales</taxon>
        <taxon>Sphingobacteriaceae</taxon>
        <taxon>Pedobacter</taxon>
    </lineage>
</organism>
<dbReference type="InterPro" id="IPR032812">
    <property type="entry name" value="SbsA_Ig"/>
</dbReference>
<dbReference type="Proteomes" id="UP000240912">
    <property type="component" value="Unassembled WGS sequence"/>
</dbReference>
<keyword evidence="6" id="KW-1185">Reference proteome</keyword>
<feature type="domain" description="SbsA Ig-like" evidence="4">
    <location>
        <begin position="35"/>
        <end position="134"/>
    </location>
</feature>
<keyword evidence="3" id="KW-1133">Transmembrane helix</keyword>
<name>A0A2T3HRN5_9SPHI</name>
<dbReference type="RefSeq" id="WP_107213441.1">
    <property type="nucleotide sequence ID" value="NZ_KZ686268.1"/>
</dbReference>
<evidence type="ECO:0000256" key="2">
    <source>
        <dbReference type="SAM" id="MobiDB-lite"/>
    </source>
</evidence>
<keyword evidence="1" id="KW-0732">Signal</keyword>
<feature type="transmembrane region" description="Helical" evidence="3">
    <location>
        <begin position="7"/>
        <end position="28"/>
    </location>
</feature>
<dbReference type="OrthoDB" id="9809989at2"/>
<dbReference type="PROSITE" id="PS51257">
    <property type="entry name" value="PROKAR_LIPOPROTEIN"/>
    <property type="match status" value="1"/>
</dbReference>
<proteinExistence type="predicted"/>
<sequence>MPETRQCLLRVIYIALILLFAGCASMQAPQGGPKDEKPPKVLRMEPKDQTTNFSAQKITIEFDEYFKLQNQFKEFSVSPEQEKPPLLKIRGKRLEVTFQDSLEKNTTYTLNFGKSVGDVNEGNTVNNLTYVFSTGPKLDSLRISGNVTQALTGEPPKEALVFILPLSRDTLFGKGKPSIFTTTDSSGNFMLKNLRADTYKIYAIREQENGGDKIYQQINDQVAFVKEPVKLDKNIDSIKLRLFKENAGTLRVLDRKINSDGSILLSFNRQLKRPAVTITEPAEIDARKLVKFSAANDSARIWLTSMDFDSVGIALSDTGKVLQNIRLTRARNAKYERNLTAADNLAGSRLNFYRHLELVFNMPVTSADAGKITFQEDSLTRQNFQLQKDSTDFLKYRLVYPWRTKRKYTIKFAEGAFTAIYNTKNKAFTKTFELEPKDSYGTLSLSVQVPDTASSYLIQLLDEKKETILRQDIITKNRTILYANFEAKTYFVRVVYDANRNGLWDTGNVQLGIQPERIWLAEKEMSIRANWDRNEVLQVPAAAP</sequence>
<keyword evidence="3" id="KW-0812">Transmembrane</keyword>
<accession>A0A2T3HRN5</accession>
<dbReference type="Pfam" id="PF13205">
    <property type="entry name" value="Big_5"/>
    <property type="match status" value="1"/>
</dbReference>
<dbReference type="EMBL" id="PYLS01000001">
    <property type="protein sequence ID" value="PST85063.1"/>
    <property type="molecule type" value="Genomic_DNA"/>
</dbReference>
<dbReference type="InterPro" id="IPR013784">
    <property type="entry name" value="Carb-bd-like_fold"/>
</dbReference>
<dbReference type="GO" id="GO:0030246">
    <property type="term" value="F:carbohydrate binding"/>
    <property type="evidence" value="ECO:0007669"/>
    <property type="project" value="InterPro"/>
</dbReference>
<evidence type="ECO:0000256" key="1">
    <source>
        <dbReference type="ARBA" id="ARBA00022729"/>
    </source>
</evidence>